<dbReference type="OrthoDB" id="9798081at2"/>
<dbReference type="PANTHER" id="PTHR43792:SF1">
    <property type="entry name" value="N-ACETYLTRANSFERASE DOMAIN-CONTAINING PROTEIN"/>
    <property type="match status" value="1"/>
</dbReference>
<dbReference type="RefSeq" id="WP_013570450.1">
    <property type="nucleotide sequence ID" value="NC_014963.1"/>
</dbReference>
<evidence type="ECO:0000259" key="1">
    <source>
        <dbReference type="PROSITE" id="PS51186"/>
    </source>
</evidence>
<sequence>MEYFLTTKRLGFRTWTAEDMPLAVALWTDPEVMRHMGGPSSVESIAARLQVEMERQRTFGVQYWPIFELETGTHAGCAGLRPYHDREDVLEVGVHLARSFWSGRYGEEAARAVIEYGFQKAGARKLVAGHGPENVHSKALIERLGFVYTHVEPWGKLNILHPFYKLERPLA</sequence>
<keyword evidence="2" id="KW-0808">Transferase</keyword>
<evidence type="ECO:0000313" key="2">
    <source>
        <dbReference type="EMBL" id="ADV84720.1"/>
    </source>
</evidence>
<dbReference type="InterPro" id="IPR016181">
    <property type="entry name" value="Acyl_CoA_acyltransferase"/>
</dbReference>
<dbReference type="AlphaFoldDB" id="E8V3N3"/>
<dbReference type="STRING" id="401053.AciPR4_3971"/>
<dbReference type="Proteomes" id="UP000006844">
    <property type="component" value="Chromosome"/>
</dbReference>
<dbReference type="PROSITE" id="PS51186">
    <property type="entry name" value="GNAT"/>
    <property type="match status" value="1"/>
</dbReference>
<dbReference type="InterPro" id="IPR051531">
    <property type="entry name" value="N-acetyltransferase"/>
</dbReference>
<evidence type="ECO:0000313" key="3">
    <source>
        <dbReference type="Proteomes" id="UP000006844"/>
    </source>
</evidence>
<proteinExistence type="predicted"/>
<dbReference type="Pfam" id="PF13302">
    <property type="entry name" value="Acetyltransf_3"/>
    <property type="match status" value="1"/>
</dbReference>
<gene>
    <name evidence="2" type="ordered locus">AciPR4_3971</name>
</gene>
<name>E8V3N3_TERSS</name>
<dbReference type="SUPFAM" id="SSF55729">
    <property type="entry name" value="Acyl-CoA N-acyltransferases (Nat)"/>
    <property type="match status" value="1"/>
</dbReference>
<dbReference type="GO" id="GO:0016747">
    <property type="term" value="F:acyltransferase activity, transferring groups other than amino-acyl groups"/>
    <property type="evidence" value="ECO:0007669"/>
    <property type="project" value="InterPro"/>
</dbReference>
<dbReference type="eggNOG" id="COG1670">
    <property type="taxonomic scope" value="Bacteria"/>
</dbReference>
<dbReference type="EMBL" id="CP002467">
    <property type="protein sequence ID" value="ADV84720.1"/>
    <property type="molecule type" value="Genomic_DNA"/>
</dbReference>
<keyword evidence="3" id="KW-1185">Reference proteome</keyword>
<dbReference type="Gene3D" id="3.40.630.30">
    <property type="match status" value="1"/>
</dbReference>
<dbReference type="HOGENOM" id="CLU_013985_3_1_0"/>
<dbReference type="InterPro" id="IPR000182">
    <property type="entry name" value="GNAT_dom"/>
</dbReference>
<accession>E8V3N3</accession>
<dbReference type="PANTHER" id="PTHR43792">
    <property type="entry name" value="GNAT FAMILY, PUTATIVE (AFU_ORTHOLOGUE AFUA_3G00765)-RELATED-RELATED"/>
    <property type="match status" value="1"/>
</dbReference>
<organism evidence="2 3">
    <name type="scientific">Terriglobus saanensis (strain ATCC BAA-1853 / DSM 23119 / SP1PR4)</name>
    <dbReference type="NCBI Taxonomy" id="401053"/>
    <lineage>
        <taxon>Bacteria</taxon>
        <taxon>Pseudomonadati</taxon>
        <taxon>Acidobacteriota</taxon>
        <taxon>Terriglobia</taxon>
        <taxon>Terriglobales</taxon>
        <taxon>Acidobacteriaceae</taxon>
        <taxon>Terriglobus</taxon>
    </lineage>
</organism>
<protein>
    <submittedName>
        <fullName evidence="2">GCN5-related N-acetyltransferase</fullName>
    </submittedName>
</protein>
<reference evidence="2 3" key="1">
    <citation type="journal article" date="2012" name="Stand. Genomic Sci.">
        <title>Complete genome sequence of Terriglobus saanensis type strain SP1PR4(T), an Acidobacteria from tundra soil.</title>
        <authorList>
            <person name="Rawat S.R."/>
            <person name="Mannisto M.K."/>
            <person name="Starovoytov V."/>
            <person name="Goodwin L."/>
            <person name="Nolan M."/>
            <person name="Hauser L."/>
            <person name="Land M."/>
            <person name="Davenport K.W."/>
            <person name="Woyke T."/>
            <person name="Haggblom M.M."/>
        </authorList>
    </citation>
    <scope>NUCLEOTIDE SEQUENCE</scope>
    <source>
        <strain evidence="3">ATCC BAA-1853 / DSM 23119 / SP1PR4</strain>
    </source>
</reference>
<dbReference type="KEGG" id="tsa:AciPR4_3971"/>
<feature type="domain" description="N-acetyltransferase" evidence="1">
    <location>
        <begin position="10"/>
        <end position="171"/>
    </location>
</feature>